<name>A0A9N8HBQ8_9STRA</name>
<keyword evidence="3" id="KW-1185">Reference proteome</keyword>
<dbReference type="Proteomes" id="UP001153069">
    <property type="component" value="Unassembled WGS sequence"/>
</dbReference>
<protein>
    <submittedName>
        <fullName evidence="2">Uncharacterized protein</fullName>
    </submittedName>
</protein>
<feature type="region of interest" description="Disordered" evidence="1">
    <location>
        <begin position="219"/>
        <end position="254"/>
    </location>
</feature>
<comment type="caution">
    <text evidence="2">The sequence shown here is derived from an EMBL/GenBank/DDBJ whole genome shotgun (WGS) entry which is preliminary data.</text>
</comment>
<evidence type="ECO:0000256" key="1">
    <source>
        <dbReference type="SAM" id="MobiDB-lite"/>
    </source>
</evidence>
<evidence type="ECO:0000313" key="2">
    <source>
        <dbReference type="EMBL" id="CAB9504283.1"/>
    </source>
</evidence>
<proteinExistence type="predicted"/>
<feature type="compositionally biased region" description="Basic and acidic residues" evidence="1">
    <location>
        <begin position="280"/>
        <end position="290"/>
    </location>
</feature>
<dbReference type="AlphaFoldDB" id="A0A9N8HBQ8"/>
<dbReference type="EMBL" id="CAICTM010000190">
    <property type="protein sequence ID" value="CAB9504283.1"/>
    <property type="molecule type" value="Genomic_DNA"/>
</dbReference>
<gene>
    <name evidence="2" type="ORF">SEMRO_191_G082290.1</name>
</gene>
<organism evidence="2 3">
    <name type="scientific">Seminavis robusta</name>
    <dbReference type="NCBI Taxonomy" id="568900"/>
    <lineage>
        <taxon>Eukaryota</taxon>
        <taxon>Sar</taxon>
        <taxon>Stramenopiles</taxon>
        <taxon>Ochrophyta</taxon>
        <taxon>Bacillariophyta</taxon>
        <taxon>Bacillariophyceae</taxon>
        <taxon>Bacillariophycidae</taxon>
        <taxon>Naviculales</taxon>
        <taxon>Naviculaceae</taxon>
        <taxon>Seminavis</taxon>
    </lineage>
</organism>
<sequence length="1274" mass="143483">MQLQEDIGCILGLQIEVAAMELRRRQNPFLEAINTTNDVQPASAPAPAPPPVALITPNEQVAVSQSSSVADNLLLALRDTISSRKTRNTPLFEFIKGGNKSFKEKGWLRRALLDADSAARFAIQERENYFLLLIFMGLSGTGPEVDEKSKQDTSPMALLSQAWGFSKPAVRRACGVPLDDDNFLDSLLPCEVRKRNKCASSWTPQAKANRLISEAEPDGFVSPDFAATRQSKKRDMKATPNLLSGMESLGLESPRTPTVMSAMRFFGRQDAFDAGRQQRTRLDFGERSPLIEETEEQSDATQTDPTHESKATQTEMKSRVQAEIKTHSISGDCEEEICRALFLLFQKKAVPIDQTSRTNENKILTVRQFRSGSSMKLLRIKQSRRWTKGDERGRKIKRKAQLVETLLDNLDVSESELLSILKIVGRNHSLHVFADDSECRLSIEQCAAMMQYLPTTVRGLERLSRFFKATLSSFGDQLFPTMLRKKLASYAMESFDLKLGFEMVSLEIGGEKRNERCLHAWVKEPAKVIETLTQSAIMAGKFEESAAFCKHHNQLTVVQGTDRGGDITLCLVRVANRSGGNAPQYCIPLAFYEYGKESYSNLEKTIFNPSKPTKNFLQKMLNGDFQMIVVEINEGSIAVDAQCCILDCATTLRIDRLPDSSTLRLEAYETPLPRLVTVFNEEESRNSEENPSRHKQFIQLVGKASNEATHEYTGLALTNCFGRDVFQATFREPLQITTTSSVRIRSLRIRGITADDIKCNTAVMGQGTAGVMCPCTMCIGRKKEFSRFLSLPSNQQPALRKGDNANPTLYDGFVEDAGGRVDWVRANSAGQAKTLKLRYHSVVHQPLLYTPPEHNSGSGMHVSSGLLTHLTMRMLDLLGKIDRELPWLEQLSPLMEEARRFSIASVKEAEKLRREDTRLQRDAKAAERLSMTTSQLNSISADRSELARKLKTKTKACESAKLFLEKGNDFLDGVAKKTKSRIVGPATYCFRKAYEVDGRVSFRVENSGFELSNGDGIRVLERRELISKRMKQLFPNNMQCQSRVEEIMVPFRRLTELLYEISTMMKSQRRWSDEDATKFDSITQQYAKLWLEFKSDKDGSSNGEEMNVFNKLHVLRAHLSAFATNNLMLGRCSEEGFESAHKRIEAIRQPLVCMTSTEARANNIFRRIMLQCRPEVEAIRLSIEERFGGKKRAPYKKTTRALKSADNAPAATDQTSQVRLLDGFIHSINGYVIKQGWKDHFEYVCFSKVPAAWTEPFSKDESLGGVYRANAEYI</sequence>
<feature type="compositionally biased region" description="Low complexity" evidence="1">
    <location>
        <begin position="242"/>
        <end position="253"/>
    </location>
</feature>
<reference evidence="2" key="1">
    <citation type="submission" date="2020-06" db="EMBL/GenBank/DDBJ databases">
        <authorList>
            <consortium name="Plant Systems Biology data submission"/>
        </authorList>
    </citation>
    <scope>NUCLEOTIDE SEQUENCE</scope>
    <source>
        <strain evidence="2">D6</strain>
    </source>
</reference>
<accession>A0A9N8HBQ8</accession>
<feature type="region of interest" description="Disordered" evidence="1">
    <location>
        <begin position="276"/>
        <end position="316"/>
    </location>
</feature>
<feature type="compositionally biased region" description="Basic and acidic residues" evidence="1">
    <location>
        <begin position="305"/>
        <end position="316"/>
    </location>
</feature>
<evidence type="ECO:0000313" key="3">
    <source>
        <dbReference type="Proteomes" id="UP001153069"/>
    </source>
</evidence>